<dbReference type="PANTHER" id="PTHR12411">
    <property type="entry name" value="CYSTEINE PROTEASE FAMILY C1-RELATED"/>
    <property type="match status" value="1"/>
</dbReference>
<dbReference type="InterPro" id="IPR013201">
    <property type="entry name" value="Prot_inhib_I29"/>
</dbReference>
<name>A0A346TPJ4_9ABAC</name>
<evidence type="ECO:0000256" key="11">
    <source>
        <dbReference type="ARBA" id="ARBA00023180"/>
    </source>
</evidence>
<evidence type="ECO:0000256" key="4">
    <source>
        <dbReference type="ARBA" id="ARBA00018042"/>
    </source>
</evidence>
<evidence type="ECO:0000256" key="12">
    <source>
        <dbReference type="ARBA" id="ARBA00031337"/>
    </source>
</evidence>
<dbReference type="Pfam" id="PF08246">
    <property type="entry name" value="Inhibitor_I29"/>
    <property type="match status" value="1"/>
</dbReference>
<dbReference type="Gene3D" id="3.90.70.10">
    <property type="entry name" value="Cysteine proteinases"/>
    <property type="match status" value="1"/>
</dbReference>
<keyword evidence="5" id="KW-0645">Protease</keyword>
<dbReference type="PROSITE" id="PS00639">
    <property type="entry name" value="THIOL_PROTEASE_HIS"/>
    <property type="match status" value="1"/>
</dbReference>
<comment type="function">
    <text evidence="13">Cysteine protease that plays an essential role in host liquefaction to facilitate horizontal transmission of the virus. May participate in the degradation of foreign protein expressed by the baculovirus system.</text>
</comment>
<keyword evidence="9" id="KW-0865">Zymogen</keyword>
<dbReference type="FunFam" id="3.90.70.10:FF:000103">
    <property type="entry name" value="Hypothetical LOC496748"/>
    <property type="match status" value="1"/>
</dbReference>
<evidence type="ECO:0000256" key="3">
    <source>
        <dbReference type="ARBA" id="ARBA00012484"/>
    </source>
</evidence>
<keyword evidence="10" id="KW-1015">Disulfide bond</keyword>
<keyword evidence="11" id="KW-0325">Glycoprotein</keyword>
<evidence type="ECO:0000256" key="1">
    <source>
        <dbReference type="ARBA" id="ARBA00000656"/>
    </source>
</evidence>
<proteinExistence type="inferred from homology"/>
<dbReference type="GO" id="GO:0006508">
    <property type="term" value="P:proteolysis"/>
    <property type="evidence" value="ECO:0007669"/>
    <property type="project" value="UniProtKB-KW"/>
</dbReference>
<dbReference type="EMBL" id="MH124167">
    <property type="protein sequence ID" value="AXU41504.1"/>
    <property type="molecule type" value="Genomic_DNA"/>
</dbReference>
<evidence type="ECO:0000256" key="10">
    <source>
        <dbReference type="ARBA" id="ARBA00023157"/>
    </source>
</evidence>
<dbReference type="KEGG" id="vg:80534011"/>
<protein>
    <recommendedName>
        <fullName evidence="4">Viral cathepsin</fullName>
        <ecNumber evidence="3">3.4.22.50</ecNumber>
    </recommendedName>
    <alternativeName>
        <fullName evidence="12">Cysteine proteinase</fullName>
    </alternativeName>
</protein>
<evidence type="ECO:0000256" key="13">
    <source>
        <dbReference type="ARBA" id="ARBA00053505"/>
    </source>
</evidence>
<keyword evidence="7" id="KW-0378">Hydrolase</keyword>
<dbReference type="PROSITE" id="PS00139">
    <property type="entry name" value="THIOL_PROTEASE_CYS"/>
    <property type="match status" value="1"/>
</dbReference>
<sequence>MKRHFLLVSVWCFFIAGSIGHSEVYAKPKYDPERMHDYFEQFERDHNKTYVDRAERKQRYETFVQNIKNINLLNQKSQALYDINKFSDLTKDEVVQQYTGLDPSLAEFSLNSTDEYQFCKLIVVDGPPNRVPDSWDWRNTHKVTSVKQQGVCGSCWAFAAIANIESQYAIHHDRLLNLSEQQLIDCDQIDQGCSGGLMHLAFQEIIQMGGLESELVYPYQGVDYACRLNPRNFDVKLSDCHRYDLRNERKLRELVYTNGPVAVAIDCIDIIDYKSGVVSVCNNNGLNHAVLLVGFGIEFDTPYWILKNSWGTDWGEQGYFRLKRNINGCGMMNPLAASATVY</sequence>
<dbReference type="InterPro" id="IPR038765">
    <property type="entry name" value="Papain-like_cys_pep_sf"/>
</dbReference>
<dbReference type="SMART" id="SM00848">
    <property type="entry name" value="Inhibitor_I29"/>
    <property type="match status" value="1"/>
</dbReference>
<dbReference type="InterPro" id="IPR025661">
    <property type="entry name" value="Pept_asp_AS"/>
</dbReference>
<evidence type="ECO:0000256" key="6">
    <source>
        <dbReference type="ARBA" id="ARBA00022729"/>
    </source>
</evidence>
<comment type="catalytic activity">
    <reaction evidence="1">
        <text>Endopeptidase of broad specificity, hydrolyzing substrates of both cathepsin L and cathepsin B.</text>
        <dbReference type="EC" id="3.4.22.50"/>
    </reaction>
</comment>
<dbReference type="GeneID" id="80534011"/>
<organism evidence="16 17">
    <name type="scientific">Mythimna unipuncta nucleopolyhedrovirus</name>
    <dbReference type="NCBI Taxonomy" id="447897"/>
    <lineage>
        <taxon>Viruses</taxon>
        <taxon>Viruses incertae sedis</taxon>
        <taxon>Naldaviricetes</taxon>
        <taxon>Lefavirales</taxon>
        <taxon>Baculoviridae</taxon>
        <taxon>Alphabaculovirus</taxon>
    </lineage>
</organism>
<dbReference type="EC" id="3.4.22.50" evidence="3"/>
<evidence type="ECO:0000256" key="9">
    <source>
        <dbReference type="ARBA" id="ARBA00023145"/>
    </source>
</evidence>
<evidence type="ECO:0000256" key="8">
    <source>
        <dbReference type="ARBA" id="ARBA00022807"/>
    </source>
</evidence>
<dbReference type="Proteomes" id="UP000501969">
    <property type="component" value="Segment"/>
</dbReference>
<evidence type="ECO:0000256" key="2">
    <source>
        <dbReference type="ARBA" id="ARBA00008455"/>
    </source>
</evidence>
<keyword evidence="8" id="KW-0788">Thiol protease</keyword>
<evidence type="ECO:0000256" key="7">
    <source>
        <dbReference type="ARBA" id="ARBA00022801"/>
    </source>
</evidence>
<evidence type="ECO:0000313" key="17">
    <source>
        <dbReference type="Proteomes" id="UP000501969"/>
    </source>
</evidence>
<dbReference type="InterPro" id="IPR013128">
    <property type="entry name" value="Peptidase_C1A"/>
</dbReference>
<feature type="domain" description="Peptidase C1A papain C-terminal" evidence="14">
    <location>
        <begin position="131"/>
        <end position="340"/>
    </location>
</feature>
<dbReference type="InterPro" id="IPR025660">
    <property type="entry name" value="Pept_his_AS"/>
</dbReference>
<dbReference type="SMART" id="SM00645">
    <property type="entry name" value="Pept_C1"/>
    <property type="match status" value="1"/>
</dbReference>
<evidence type="ECO:0000313" key="16">
    <source>
        <dbReference type="EMBL" id="AXU41504.1"/>
    </source>
</evidence>
<dbReference type="Pfam" id="PF00112">
    <property type="entry name" value="Peptidase_C1"/>
    <property type="match status" value="1"/>
</dbReference>
<dbReference type="InterPro" id="IPR000169">
    <property type="entry name" value="Pept_cys_AS"/>
</dbReference>
<comment type="similarity">
    <text evidence="2">Belongs to the peptidase C1 family.</text>
</comment>
<keyword evidence="6" id="KW-0732">Signal</keyword>
<evidence type="ECO:0000256" key="5">
    <source>
        <dbReference type="ARBA" id="ARBA00022670"/>
    </source>
</evidence>
<evidence type="ECO:0000259" key="15">
    <source>
        <dbReference type="SMART" id="SM00848"/>
    </source>
</evidence>
<dbReference type="InterPro" id="IPR039417">
    <property type="entry name" value="Peptidase_C1A_papain-like"/>
</dbReference>
<keyword evidence="17" id="KW-1185">Reference proteome</keyword>
<accession>A0A346TPJ4</accession>
<dbReference type="PRINTS" id="PR00705">
    <property type="entry name" value="PAPAIN"/>
</dbReference>
<dbReference type="SUPFAM" id="SSF54001">
    <property type="entry name" value="Cysteine proteinases"/>
    <property type="match status" value="1"/>
</dbReference>
<dbReference type="RefSeq" id="YP_010796516.1">
    <property type="nucleotide sequence ID" value="NC_076031.1"/>
</dbReference>
<evidence type="ECO:0000259" key="14">
    <source>
        <dbReference type="SMART" id="SM00645"/>
    </source>
</evidence>
<dbReference type="PROSITE" id="PS00640">
    <property type="entry name" value="THIOL_PROTEASE_ASN"/>
    <property type="match status" value="1"/>
</dbReference>
<dbReference type="GO" id="GO:0008234">
    <property type="term" value="F:cysteine-type peptidase activity"/>
    <property type="evidence" value="ECO:0007669"/>
    <property type="project" value="UniProtKB-KW"/>
</dbReference>
<feature type="domain" description="Cathepsin propeptide inhibitor" evidence="15">
    <location>
        <begin position="39"/>
        <end position="94"/>
    </location>
</feature>
<reference evidence="16 17" key="1">
    <citation type="submission" date="2018-03" db="EMBL/GenBank/DDBJ databases">
        <title>Complete genome sequence of a second alphabaculovirus from the true armyworm, Mythimna unipuncta.</title>
        <authorList>
            <person name="Harrison R.L."/>
            <person name="Mowery J.D."/>
            <person name="Bauchan G.R."/>
            <person name="Theilmann D.A."/>
            <person name="Erlandson M.A."/>
        </authorList>
    </citation>
    <scope>NUCLEOTIDE SEQUENCE [LARGE SCALE GENOMIC DNA]</scope>
    <source>
        <strain evidence="16 17">KY310</strain>
    </source>
</reference>
<dbReference type="InterPro" id="IPR000668">
    <property type="entry name" value="Peptidase_C1A_C"/>
</dbReference>
<dbReference type="CDD" id="cd02248">
    <property type="entry name" value="Peptidase_C1A"/>
    <property type="match status" value="1"/>
</dbReference>